<evidence type="ECO:0000313" key="12">
    <source>
        <dbReference type="Proteomes" id="UP000794436"/>
    </source>
</evidence>
<dbReference type="AlphaFoldDB" id="A0A8K1CNG0"/>
<dbReference type="InterPro" id="IPR015943">
    <property type="entry name" value="WD40/YVTN_repeat-like_dom_sf"/>
</dbReference>
<evidence type="ECO:0000256" key="4">
    <source>
        <dbReference type="ARBA" id="ARBA00022728"/>
    </source>
</evidence>
<feature type="region of interest" description="Disordered" evidence="10">
    <location>
        <begin position="156"/>
        <end position="182"/>
    </location>
</feature>
<accession>A0A8K1CNG0</accession>
<keyword evidence="7" id="KW-0539">Nucleus</keyword>
<reference evidence="11" key="1">
    <citation type="submission" date="2019-03" db="EMBL/GenBank/DDBJ databases">
        <title>Long read genome sequence of the mycoparasitic Pythium oligandrum ATCC 38472 isolated from sugarbeet rhizosphere.</title>
        <authorList>
            <person name="Gaulin E."/>
        </authorList>
    </citation>
    <scope>NUCLEOTIDE SEQUENCE</scope>
    <source>
        <strain evidence="11">ATCC 38472_TT</strain>
    </source>
</reference>
<evidence type="ECO:0000256" key="5">
    <source>
        <dbReference type="ARBA" id="ARBA00022737"/>
    </source>
</evidence>
<dbReference type="Pfam" id="PF00400">
    <property type="entry name" value="WD40"/>
    <property type="match status" value="5"/>
</dbReference>
<dbReference type="FunFam" id="2.130.10.10:FF:000034">
    <property type="entry name" value="Pre-mRNA-processing factor 17, putative"/>
    <property type="match status" value="1"/>
</dbReference>
<dbReference type="InterPro" id="IPR020472">
    <property type="entry name" value="WD40_PAC1"/>
</dbReference>
<dbReference type="InterPro" id="IPR019775">
    <property type="entry name" value="WD40_repeat_CS"/>
</dbReference>
<dbReference type="Proteomes" id="UP000794436">
    <property type="component" value="Unassembled WGS sequence"/>
</dbReference>
<dbReference type="PROSITE" id="PS50294">
    <property type="entry name" value="WD_REPEATS_REGION"/>
    <property type="match status" value="3"/>
</dbReference>
<evidence type="ECO:0000256" key="8">
    <source>
        <dbReference type="ARBA" id="ARBA00068146"/>
    </source>
</evidence>
<dbReference type="SMART" id="SM00320">
    <property type="entry name" value="WD40"/>
    <property type="match status" value="6"/>
</dbReference>
<gene>
    <name evidence="11" type="ORF">Poli38472_008125</name>
</gene>
<keyword evidence="4" id="KW-0747">Spliceosome</keyword>
<feature type="repeat" description="WD" evidence="9">
    <location>
        <begin position="345"/>
        <end position="386"/>
    </location>
</feature>
<protein>
    <recommendedName>
        <fullName evidence="8">Pre-mRNA-processing factor 17</fullName>
    </recommendedName>
</protein>
<dbReference type="EMBL" id="SPLM01000037">
    <property type="protein sequence ID" value="TMW65483.1"/>
    <property type="molecule type" value="Genomic_DNA"/>
</dbReference>
<keyword evidence="5" id="KW-0677">Repeat</keyword>
<dbReference type="PANTHER" id="PTHR43979">
    <property type="entry name" value="PRE-MRNA-PROCESSING FACTOR 17"/>
    <property type="match status" value="1"/>
</dbReference>
<dbReference type="PANTHER" id="PTHR43979:SF1">
    <property type="entry name" value="PRE-MRNA-PROCESSING FACTOR 17"/>
    <property type="match status" value="1"/>
</dbReference>
<feature type="repeat" description="WD" evidence="9">
    <location>
        <begin position="529"/>
        <end position="560"/>
    </location>
</feature>
<dbReference type="GO" id="GO:0000398">
    <property type="term" value="P:mRNA splicing, via spliceosome"/>
    <property type="evidence" value="ECO:0007669"/>
    <property type="project" value="InterPro"/>
</dbReference>
<dbReference type="PROSITE" id="PS50082">
    <property type="entry name" value="WD_REPEATS_2"/>
    <property type="match status" value="5"/>
</dbReference>
<dbReference type="Gene3D" id="2.130.10.10">
    <property type="entry name" value="YVTN repeat-like/Quinoprotein amine dehydrogenase"/>
    <property type="match status" value="1"/>
</dbReference>
<keyword evidence="6" id="KW-0508">mRNA splicing</keyword>
<name>A0A8K1CNG0_PYTOL</name>
<evidence type="ECO:0000313" key="11">
    <source>
        <dbReference type="EMBL" id="TMW65483.1"/>
    </source>
</evidence>
<sequence>MEALVGYASSDDDEPRTSKHEGVSSPTDTFALPVVNSAPIVAVADPYMAASAQQLAAASSSKLSVNLPIDSTLAAYHGPENAYARPGQSNPALIGGGKEIVTGVVERADLDSFSFDAQYHTYNYNHTGMLPNKQQAPGTAASDSIVSHADDNVFTKRTTSKKGQKPQKTFNDEFGNPETDGIWAPYKEKSVLTDVEADTLTEEQEKIRQERIQAKKRKAEERSNTEYHEDMDFDRMVEKKISHLLPARLKAGQEAMPGRSEFLDAQEYDYQGRSWVEPPRSLKPDDGDHQVFLPKKCIHKWTGHTKGVQAIELFPKYGHLLLSGSMDNTVRIWDVYNERKCKRVYEGHSGAIRGIQFSNDGRQFLTCSFDRFIQLWDTETGQVVKSFTNRRVPYCIKFYPEDNNQFVIGDSNNMIVQFDARSGEIVQEYNHHLQAVNSVTFVDDNRRFVSTSDDKKILIWDWGIPVPIKYISEPSMQSMPAVALHPSGGFFAGQSLNNQIDVYTARDKFKICRKKTFKGHSNAGYACQLGYSPNGQFLVSGDGEGKLCVWDWKSTKMYKKLKAHDRGPCMGVAWHPLEPSQVVTCGWDGLIKLWD</sequence>
<evidence type="ECO:0000256" key="7">
    <source>
        <dbReference type="ARBA" id="ARBA00023242"/>
    </source>
</evidence>
<dbReference type="InterPro" id="IPR032847">
    <property type="entry name" value="PRPF17"/>
</dbReference>
<keyword evidence="3" id="KW-0507">mRNA processing</keyword>
<keyword evidence="12" id="KW-1185">Reference proteome</keyword>
<dbReference type="PRINTS" id="PR00320">
    <property type="entry name" value="GPROTEINBRPT"/>
</dbReference>
<comment type="subcellular location">
    <subcellularLocation>
        <location evidence="1">Nucleus</location>
    </subcellularLocation>
</comment>
<dbReference type="PROSITE" id="PS00678">
    <property type="entry name" value="WD_REPEATS_1"/>
    <property type="match status" value="1"/>
</dbReference>
<evidence type="ECO:0000256" key="3">
    <source>
        <dbReference type="ARBA" id="ARBA00022664"/>
    </source>
</evidence>
<feature type="region of interest" description="Disordered" evidence="10">
    <location>
        <begin position="1"/>
        <end position="25"/>
    </location>
</feature>
<dbReference type="SUPFAM" id="SSF50978">
    <property type="entry name" value="WD40 repeat-like"/>
    <property type="match status" value="1"/>
</dbReference>
<dbReference type="GO" id="GO:0003729">
    <property type="term" value="F:mRNA binding"/>
    <property type="evidence" value="ECO:0007669"/>
    <property type="project" value="TreeGrafter"/>
</dbReference>
<dbReference type="GO" id="GO:0071013">
    <property type="term" value="C:catalytic step 2 spliceosome"/>
    <property type="evidence" value="ECO:0007669"/>
    <property type="project" value="InterPro"/>
</dbReference>
<evidence type="ECO:0000256" key="2">
    <source>
        <dbReference type="ARBA" id="ARBA00022574"/>
    </source>
</evidence>
<dbReference type="InterPro" id="IPR001680">
    <property type="entry name" value="WD40_rpt"/>
</dbReference>
<keyword evidence="2 9" id="KW-0853">WD repeat</keyword>
<feature type="repeat" description="WD" evidence="9">
    <location>
        <begin position="429"/>
        <end position="461"/>
    </location>
</feature>
<feature type="repeat" description="WD" evidence="9">
    <location>
        <begin position="582"/>
        <end position="595"/>
    </location>
</feature>
<dbReference type="InterPro" id="IPR036322">
    <property type="entry name" value="WD40_repeat_dom_sf"/>
</dbReference>
<dbReference type="OrthoDB" id="10257301at2759"/>
<evidence type="ECO:0000256" key="6">
    <source>
        <dbReference type="ARBA" id="ARBA00023187"/>
    </source>
</evidence>
<feature type="repeat" description="WD" evidence="9">
    <location>
        <begin position="301"/>
        <end position="343"/>
    </location>
</feature>
<dbReference type="CDD" id="cd00200">
    <property type="entry name" value="WD40"/>
    <property type="match status" value="1"/>
</dbReference>
<proteinExistence type="predicted"/>
<evidence type="ECO:0000256" key="1">
    <source>
        <dbReference type="ARBA" id="ARBA00004123"/>
    </source>
</evidence>
<evidence type="ECO:0000256" key="9">
    <source>
        <dbReference type="PROSITE-ProRule" id="PRU00221"/>
    </source>
</evidence>
<comment type="caution">
    <text evidence="11">The sequence shown here is derived from an EMBL/GenBank/DDBJ whole genome shotgun (WGS) entry which is preliminary data.</text>
</comment>
<organism evidence="11 12">
    <name type="scientific">Pythium oligandrum</name>
    <name type="common">Mycoparasitic fungus</name>
    <dbReference type="NCBI Taxonomy" id="41045"/>
    <lineage>
        <taxon>Eukaryota</taxon>
        <taxon>Sar</taxon>
        <taxon>Stramenopiles</taxon>
        <taxon>Oomycota</taxon>
        <taxon>Peronosporomycetes</taxon>
        <taxon>Pythiales</taxon>
        <taxon>Pythiaceae</taxon>
        <taxon>Pythium</taxon>
    </lineage>
</organism>
<evidence type="ECO:0000256" key="10">
    <source>
        <dbReference type="SAM" id="MobiDB-lite"/>
    </source>
</evidence>